<evidence type="ECO:0000256" key="9">
    <source>
        <dbReference type="ARBA" id="ARBA00022840"/>
    </source>
</evidence>
<keyword evidence="12" id="KW-0812">Transmembrane</keyword>
<keyword evidence="11 12" id="KW-0472">Membrane</keyword>
<comment type="caution">
    <text evidence="15">The sequence shown here is derived from an EMBL/GenBank/DDBJ whole genome shotgun (WGS) entry which is preliminary data.</text>
</comment>
<dbReference type="GO" id="GO:0000155">
    <property type="term" value="F:phosphorelay sensor kinase activity"/>
    <property type="evidence" value="ECO:0007669"/>
    <property type="project" value="InterPro"/>
</dbReference>
<feature type="domain" description="Histidine kinase" evidence="13">
    <location>
        <begin position="488"/>
        <end position="599"/>
    </location>
</feature>
<evidence type="ECO:0000259" key="14">
    <source>
        <dbReference type="PROSITE" id="PS50885"/>
    </source>
</evidence>
<dbReference type="InterPro" id="IPR036890">
    <property type="entry name" value="HATPase_C_sf"/>
</dbReference>
<dbReference type="RefSeq" id="WP_213516809.1">
    <property type="nucleotide sequence ID" value="NZ_BOSE01000005.1"/>
</dbReference>
<dbReference type="Pfam" id="PF06580">
    <property type="entry name" value="His_kinase"/>
    <property type="match status" value="1"/>
</dbReference>
<evidence type="ECO:0000313" key="15">
    <source>
        <dbReference type="EMBL" id="GIP17471.1"/>
    </source>
</evidence>
<dbReference type="EC" id="2.7.13.3" evidence="3"/>
<dbReference type="PANTHER" id="PTHR34220:SF7">
    <property type="entry name" value="SENSOR HISTIDINE KINASE YPDA"/>
    <property type="match status" value="1"/>
</dbReference>
<keyword evidence="6" id="KW-0808">Transferase</keyword>
<dbReference type="EMBL" id="BOSE01000005">
    <property type="protein sequence ID" value="GIP17471.1"/>
    <property type="molecule type" value="Genomic_DNA"/>
</dbReference>
<keyword evidence="5" id="KW-0597">Phosphoprotein</keyword>
<reference evidence="15" key="1">
    <citation type="submission" date="2021-03" db="EMBL/GenBank/DDBJ databases">
        <title>Antimicrobial resistance genes in bacteria isolated from Japanese honey, and their potential for conferring macrolide and lincosamide resistance in the American foulbrood pathogen Paenibacillus larvae.</title>
        <authorList>
            <person name="Okamoto M."/>
            <person name="Kumagai M."/>
            <person name="Kanamori H."/>
            <person name="Takamatsu D."/>
        </authorList>
    </citation>
    <scope>NUCLEOTIDE SEQUENCE</scope>
    <source>
        <strain evidence="15">J40TS1</strain>
    </source>
</reference>
<evidence type="ECO:0000256" key="12">
    <source>
        <dbReference type="SAM" id="Phobius"/>
    </source>
</evidence>
<dbReference type="Proteomes" id="UP000683139">
    <property type="component" value="Unassembled WGS sequence"/>
</dbReference>
<keyword evidence="4" id="KW-1003">Cell membrane</keyword>
<evidence type="ECO:0000256" key="4">
    <source>
        <dbReference type="ARBA" id="ARBA00022475"/>
    </source>
</evidence>
<feature type="transmembrane region" description="Helical" evidence="12">
    <location>
        <begin position="309"/>
        <end position="331"/>
    </location>
</feature>
<dbReference type="PROSITE" id="PS50109">
    <property type="entry name" value="HIS_KIN"/>
    <property type="match status" value="1"/>
</dbReference>
<dbReference type="Gene3D" id="3.30.565.10">
    <property type="entry name" value="Histidine kinase-like ATPase, C-terminal domain"/>
    <property type="match status" value="1"/>
</dbReference>
<dbReference type="SUPFAM" id="SSF55874">
    <property type="entry name" value="ATPase domain of HSP90 chaperone/DNA topoisomerase II/histidine kinase"/>
    <property type="match status" value="1"/>
</dbReference>
<dbReference type="InterPro" id="IPR003594">
    <property type="entry name" value="HATPase_dom"/>
</dbReference>
<dbReference type="InterPro" id="IPR004358">
    <property type="entry name" value="Sig_transdc_His_kin-like_C"/>
</dbReference>
<dbReference type="Gene3D" id="3.30.450.20">
    <property type="entry name" value="PAS domain"/>
    <property type="match status" value="2"/>
</dbReference>
<organism evidence="15 16">
    <name type="scientific">Paenibacillus montaniterrae</name>
    <dbReference type="NCBI Taxonomy" id="429341"/>
    <lineage>
        <taxon>Bacteria</taxon>
        <taxon>Bacillati</taxon>
        <taxon>Bacillota</taxon>
        <taxon>Bacilli</taxon>
        <taxon>Bacillales</taxon>
        <taxon>Paenibacillaceae</taxon>
        <taxon>Paenibacillus</taxon>
    </lineage>
</organism>
<evidence type="ECO:0000256" key="1">
    <source>
        <dbReference type="ARBA" id="ARBA00000085"/>
    </source>
</evidence>
<dbReference type="SUPFAM" id="SSF158472">
    <property type="entry name" value="HAMP domain-like"/>
    <property type="match status" value="1"/>
</dbReference>
<dbReference type="InterPro" id="IPR010559">
    <property type="entry name" value="Sig_transdc_His_kin_internal"/>
</dbReference>
<comment type="subcellular location">
    <subcellularLocation>
        <location evidence="2">Cell membrane</location>
        <topology evidence="2">Multi-pass membrane protein</topology>
    </subcellularLocation>
</comment>
<dbReference type="InterPro" id="IPR005467">
    <property type="entry name" value="His_kinase_dom"/>
</dbReference>
<proteinExistence type="predicted"/>
<keyword evidence="9" id="KW-0067">ATP-binding</keyword>
<evidence type="ECO:0000256" key="3">
    <source>
        <dbReference type="ARBA" id="ARBA00012438"/>
    </source>
</evidence>
<evidence type="ECO:0000256" key="11">
    <source>
        <dbReference type="ARBA" id="ARBA00023136"/>
    </source>
</evidence>
<name>A0A919YUE5_9BACL</name>
<evidence type="ECO:0000256" key="2">
    <source>
        <dbReference type="ARBA" id="ARBA00004651"/>
    </source>
</evidence>
<feature type="domain" description="HAMP" evidence="14">
    <location>
        <begin position="329"/>
        <end position="381"/>
    </location>
</feature>
<dbReference type="PANTHER" id="PTHR34220">
    <property type="entry name" value="SENSOR HISTIDINE KINASE YPDA"/>
    <property type="match status" value="1"/>
</dbReference>
<sequence>MKSDKYDGRPISTGRGAGRTNGWRIQNWSVATKQFLLLFLVTVSLFAFLAFNNYTQTSKLFKTQIMNDAQTLMVRTNQFLDSYLDNGQNILLLLTTQAEFLKRGEERGISEFLRSIATVNSHIVKTLYIVREDGKVFCNAQFVCDVVNNPALPGIYEQASQNYAAMVTQPYYSPQSGQTVAIARSISDTREQPFAVAIVELDLKKLHQKMIDISSSTQTFMLLSNEDRLVLYDRETNLLPSLPNAYMTELPEHFIEEAGRLKIGIDSYSGPQGKLVTLRSGQNRLGWSLILFIKEEFFYKSIAVLFETFLTAGAIMLVVLLVMALIMSRFLTRPIRMLALKLDRVQDSIIVPQVTITRQDEIGRLTRSFYAMLERIQQLIVKTKEMEERKKELELKVLQSQISPHFLYNTLACIGSLARQQRLGEVGETIRSLVGILELTFDKTRAEVTVADEIRALKQYIQIQNIRYIGKFEFHCEVDPAIEHCTILKLTLQPLVENAIFHGILQGKDFPGMIVVRGKRTGGSMTFLICDNGIGIAKARQTVLLQPGMHGKTKDRLTGIGMSNVQERLRLHFGDHCGLRIRSTVGKGTCIRVTLPAIPFHERHGD</sequence>
<dbReference type="GO" id="GO:0005524">
    <property type="term" value="F:ATP binding"/>
    <property type="evidence" value="ECO:0007669"/>
    <property type="project" value="UniProtKB-KW"/>
</dbReference>
<protein>
    <recommendedName>
        <fullName evidence="3">histidine kinase</fullName>
        <ecNumber evidence="3">2.7.13.3</ecNumber>
    </recommendedName>
</protein>
<evidence type="ECO:0000256" key="6">
    <source>
        <dbReference type="ARBA" id="ARBA00022679"/>
    </source>
</evidence>
<keyword evidence="16" id="KW-1185">Reference proteome</keyword>
<comment type="catalytic activity">
    <reaction evidence="1">
        <text>ATP + protein L-histidine = ADP + protein N-phospho-L-histidine.</text>
        <dbReference type="EC" id="2.7.13.3"/>
    </reaction>
</comment>
<dbReference type="Pfam" id="PF02518">
    <property type="entry name" value="HATPase_c"/>
    <property type="match status" value="1"/>
</dbReference>
<dbReference type="Pfam" id="PF00672">
    <property type="entry name" value="HAMP"/>
    <property type="match status" value="1"/>
</dbReference>
<dbReference type="AlphaFoldDB" id="A0A919YUE5"/>
<dbReference type="PRINTS" id="PR00344">
    <property type="entry name" value="BCTRLSENSOR"/>
</dbReference>
<dbReference type="Gene3D" id="1.10.8.500">
    <property type="entry name" value="HAMP domain in histidine kinase"/>
    <property type="match status" value="1"/>
</dbReference>
<evidence type="ECO:0000256" key="7">
    <source>
        <dbReference type="ARBA" id="ARBA00022741"/>
    </source>
</evidence>
<dbReference type="CDD" id="cd06225">
    <property type="entry name" value="HAMP"/>
    <property type="match status" value="1"/>
</dbReference>
<dbReference type="SMART" id="SM00304">
    <property type="entry name" value="HAMP"/>
    <property type="match status" value="1"/>
</dbReference>
<dbReference type="InterPro" id="IPR003660">
    <property type="entry name" value="HAMP_dom"/>
</dbReference>
<keyword evidence="12" id="KW-1133">Transmembrane helix</keyword>
<evidence type="ECO:0000256" key="5">
    <source>
        <dbReference type="ARBA" id="ARBA00022553"/>
    </source>
</evidence>
<evidence type="ECO:0000313" key="16">
    <source>
        <dbReference type="Proteomes" id="UP000683139"/>
    </source>
</evidence>
<dbReference type="SMART" id="SM00387">
    <property type="entry name" value="HATPase_c"/>
    <property type="match status" value="1"/>
</dbReference>
<evidence type="ECO:0000256" key="8">
    <source>
        <dbReference type="ARBA" id="ARBA00022777"/>
    </source>
</evidence>
<keyword evidence="8 15" id="KW-0418">Kinase</keyword>
<dbReference type="GO" id="GO:0005886">
    <property type="term" value="C:plasma membrane"/>
    <property type="evidence" value="ECO:0007669"/>
    <property type="project" value="UniProtKB-SubCell"/>
</dbReference>
<accession>A0A919YUE5</accession>
<evidence type="ECO:0000256" key="10">
    <source>
        <dbReference type="ARBA" id="ARBA00023012"/>
    </source>
</evidence>
<evidence type="ECO:0000259" key="13">
    <source>
        <dbReference type="PROSITE" id="PS50109"/>
    </source>
</evidence>
<dbReference type="CDD" id="cd18773">
    <property type="entry name" value="PDC1_HK_sensor"/>
    <property type="match status" value="1"/>
</dbReference>
<dbReference type="PROSITE" id="PS50885">
    <property type="entry name" value="HAMP"/>
    <property type="match status" value="1"/>
</dbReference>
<dbReference type="InterPro" id="IPR050640">
    <property type="entry name" value="Bact_2-comp_sensor_kinase"/>
</dbReference>
<gene>
    <name evidence="15" type="ORF">J40TS1_31130</name>
</gene>
<feature type="transmembrane region" description="Helical" evidence="12">
    <location>
        <begin position="35"/>
        <end position="54"/>
    </location>
</feature>
<keyword evidence="7" id="KW-0547">Nucleotide-binding</keyword>
<keyword evidence="10" id="KW-0902">Two-component regulatory system</keyword>